<evidence type="ECO:0000256" key="1">
    <source>
        <dbReference type="ARBA" id="ARBA00001966"/>
    </source>
</evidence>
<dbReference type="CDD" id="cd01580">
    <property type="entry name" value="AcnA_IRP_Swivel"/>
    <property type="match status" value="1"/>
</dbReference>
<dbReference type="GO" id="GO:0006102">
    <property type="term" value="P:isocitrate metabolic process"/>
    <property type="evidence" value="ECO:0007669"/>
    <property type="project" value="UniProtKB-ARBA"/>
</dbReference>
<proteinExistence type="inferred from homology"/>
<dbReference type="InterPro" id="IPR006249">
    <property type="entry name" value="Aconitase/IRP2"/>
</dbReference>
<dbReference type="Gene3D" id="3.20.19.10">
    <property type="entry name" value="Aconitase, domain 4"/>
    <property type="match status" value="1"/>
</dbReference>
<evidence type="ECO:0000313" key="13">
    <source>
        <dbReference type="Proteomes" id="UP000032304"/>
    </source>
</evidence>
<dbReference type="PRINTS" id="PR00415">
    <property type="entry name" value="ACONITASE"/>
</dbReference>
<gene>
    <name evidence="12" type="ORF">B456_003G006000</name>
</gene>
<keyword evidence="5" id="KW-0479">Metal-binding</keyword>
<feature type="domain" description="Aconitase A/isopropylmalate dehydratase small subunit swivel" evidence="11">
    <location>
        <begin position="701"/>
        <end position="828"/>
    </location>
</feature>
<keyword evidence="4" id="KW-0004">4Fe-4S</keyword>
<evidence type="ECO:0000256" key="7">
    <source>
        <dbReference type="ARBA" id="ARBA00023014"/>
    </source>
</evidence>
<evidence type="ECO:0000259" key="11">
    <source>
        <dbReference type="Pfam" id="PF00694"/>
    </source>
</evidence>
<dbReference type="AlphaFoldDB" id="A0A0D2NUH5"/>
<dbReference type="GO" id="GO:0046872">
    <property type="term" value="F:metal ion binding"/>
    <property type="evidence" value="ECO:0007669"/>
    <property type="project" value="UniProtKB-KW"/>
</dbReference>
<dbReference type="OMA" id="NRNGMLY"/>
<dbReference type="Pfam" id="PF00330">
    <property type="entry name" value="Aconitase"/>
    <property type="match status" value="1"/>
</dbReference>
<dbReference type="NCBIfam" id="NF006757">
    <property type="entry name" value="PRK09277.1"/>
    <property type="match status" value="1"/>
</dbReference>
<dbReference type="EMBL" id="CM001742">
    <property type="protein sequence ID" value="KJB17578.1"/>
    <property type="molecule type" value="Genomic_DNA"/>
</dbReference>
<dbReference type="CDD" id="cd01586">
    <property type="entry name" value="AcnA_IRP"/>
    <property type="match status" value="1"/>
</dbReference>
<dbReference type="STRING" id="29730.A0A0D2NUH5"/>
<dbReference type="PROSITE" id="PS00450">
    <property type="entry name" value="ACONITASE_1"/>
    <property type="match status" value="1"/>
</dbReference>
<dbReference type="SUPFAM" id="SSF53732">
    <property type="entry name" value="Aconitase iron-sulfur domain"/>
    <property type="match status" value="1"/>
</dbReference>
<dbReference type="InterPro" id="IPR001030">
    <property type="entry name" value="Acoase/IPM_deHydtase_lsu_aba"/>
</dbReference>
<dbReference type="Gramene" id="KJB17578">
    <property type="protein sequence ID" value="KJB17578"/>
    <property type="gene ID" value="B456_003G006000"/>
</dbReference>
<evidence type="ECO:0000256" key="3">
    <source>
        <dbReference type="ARBA" id="ARBA00012926"/>
    </source>
</evidence>
<evidence type="ECO:0000256" key="2">
    <source>
        <dbReference type="ARBA" id="ARBA00007185"/>
    </source>
</evidence>
<dbReference type="Pfam" id="PF00694">
    <property type="entry name" value="Aconitase_C"/>
    <property type="match status" value="1"/>
</dbReference>
<name>A0A0D2NUH5_GOSRA</name>
<dbReference type="Gene3D" id="6.10.190.10">
    <property type="match status" value="1"/>
</dbReference>
<dbReference type="InterPro" id="IPR044137">
    <property type="entry name" value="AcnA_IRP_Swivel"/>
</dbReference>
<comment type="catalytic activity">
    <reaction evidence="9">
        <text>citrate = D-threo-isocitrate</text>
        <dbReference type="Rhea" id="RHEA:10336"/>
        <dbReference type="ChEBI" id="CHEBI:15562"/>
        <dbReference type="ChEBI" id="CHEBI:16947"/>
        <dbReference type="EC" id="4.2.1.3"/>
    </reaction>
</comment>
<dbReference type="InterPro" id="IPR000573">
    <property type="entry name" value="AconitaseA/IPMdHydase_ssu_swvl"/>
</dbReference>
<dbReference type="GO" id="GO:0003994">
    <property type="term" value="F:aconitate hydratase activity"/>
    <property type="evidence" value="ECO:0007669"/>
    <property type="project" value="UniProtKB-EC"/>
</dbReference>
<keyword evidence="7" id="KW-0411">Iron-sulfur</keyword>
<evidence type="ECO:0000256" key="8">
    <source>
        <dbReference type="ARBA" id="ARBA00023239"/>
    </source>
</evidence>
<dbReference type="Proteomes" id="UP000032304">
    <property type="component" value="Chromosome 3"/>
</dbReference>
<comment type="similarity">
    <text evidence="2">Belongs to the aconitase/IPM isomerase family.</text>
</comment>
<evidence type="ECO:0000259" key="10">
    <source>
        <dbReference type="Pfam" id="PF00330"/>
    </source>
</evidence>
<keyword evidence="8" id="KW-0456">Lyase</keyword>
<dbReference type="InterPro" id="IPR018136">
    <property type="entry name" value="Aconitase_4Fe-4S_BS"/>
</dbReference>
<organism evidence="12 13">
    <name type="scientific">Gossypium raimondii</name>
    <name type="common">Peruvian cotton</name>
    <name type="synonym">Gossypium klotzschianum subsp. raimondii</name>
    <dbReference type="NCBI Taxonomy" id="29730"/>
    <lineage>
        <taxon>Eukaryota</taxon>
        <taxon>Viridiplantae</taxon>
        <taxon>Streptophyta</taxon>
        <taxon>Embryophyta</taxon>
        <taxon>Tracheophyta</taxon>
        <taxon>Spermatophyta</taxon>
        <taxon>Magnoliopsida</taxon>
        <taxon>eudicotyledons</taxon>
        <taxon>Gunneridae</taxon>
        <taxon>Pentapetalae</taxon>
        <taxon>rosids</taxon>
        <taxon>malvids</taxon>
        <taxon>Malvales</taxon>
        <taxon>Malvaceae</taxon>
        <taxon>Malvoideae</taxon>
        <taxon>Gossypium</taxon>
    </lineage>
</organism>
<dbReference type="PROSITE" id="PS01244">
    <property type="entry name" value="ACONITASE_2"/>
    <property type="match status" value="1"/>
</dbReference>
<dbReference type="Gene3D" id="3.30.499.10">
    <property type="entry name" value="Aconitase, domain 3"/>
    <property type="match status" value="2"/>
</dbReference>
<comment type="cofactor">
    <cofactor evidence="1">
        <name>[4Fe-4S] cluster</name>
        <dbReference type="ChEBI" id="CHEBI:49883"/>
    </cofactor>
</comment>
<accession>A0A0D2NUH5</accession>
<dbReference type="SUPFAM" id="SSF52016">
    <property type="entry name" value="LeuD/IlvD-like"/>
    <property type="match status" value="1"/>
</dbReference>
<dbReference type="FunFam" id="3.30.499.10:FF:000005">
    <property type="entry name" value="cytoplasmic aconitate hydratase"/>
    <property type="match status" value="1"/>
</dbReference>
<keyword evidence="13" id="KW-1185">Reference proteome</keyword>
<dbReference type="FunFam" id="3.20.19.10:FF:000001">
    <property type="entry name" value="Aconitate hydratase"/>
    <property type="match status" value="1"/>
</dbReference>
<evidence type="ECO:0000256" key="5">
    <source>
        <dbReference type="ARBA" id="ARBA00022723"/>
    </source>
</evidence>
<evidence type="ECO:0000256" key="6">
    <source>
        <dbReference type="ARBA" id="ARBA00023004"/>
    </source>
</evidence>
<dbReference type="FunFam" id="3.30.499.10:FF:000002">
    <property type="entry name" value="Aconitate hydratase"/>
    <property type="match status" value="1"/>
</dbReference>
<dbReference type="InterPro" id="IPR015928">
    <property type="entry name" value="Aconitase/3IPM_dehydase_swvl"/>
</dbReference>
<dbReference type="GO" id="GO:0006101">
    <property type="term" value="P:citrate metabolic process"/>
    <property type="evidence" value="ECO:0007669"/>
    <property type="project" value="UniProtKB-ARBA"/>
</dbReference>
<evidence type="ECO:0000256" key="4">
    <source>
        <dbReference type="ARBA" id="ARBA00022485"/>
    </source>
</evidence>
<protein>
    <recommendedName>
        <fullName evidence="3">aconitate hydratase</fullName>
        <ecNumber evidence="3">4.2.1.3</ecNumber>
    </recommendedName>
</protein>
<dbReference type="PANTHER" id="PTHR11670">
    <property type="entry name" value="ACONITASE/IRON-RESPONSIVE ELEMENT FAMILY MEMBER"/>
    <property type="match status" value="1"/>
</dbReference>
<dbReference type="GO" id="GO:0051539">
    <property type="term" value="F:4 iron, 4 sulfur cluster binding"/>
    <property type="evidence" value="ECO:0007669"/>
    <property type="project" value="UniProtKB-KW"/>
</dbReference>
<evidence type="ECO:0000256" key="9">
    <source>
        <dbReference type="ARBA" id="ARBA00023501"/>
    </source>
</evidence>
<dbReference type="EC" id="4.2.1.3" evidence="3"/>
<reference evidence="12 13" key="1">
    <citation type="journal article" date="2012" name="Nature">
        <title>Repeated polyploidization of Gossypium genomes and the evolution of spinnable cotton fibres.</title>
        <authorList>
            <person name="Paterson A.H."/>
            <person name="Wendel J.F."/>
            <person name="Gundlach H."/>
            <person name="Guo H."/>
            <person name="Jenkins J."/>
            <person name="Jin D."/>
            <person name="Llewellyn D."/>
            <person name="Showmaker K.C."/>
            <person name="Shu S."/>
            <person name="Udall J."/>
            <person name="Yoo M.J."/>
            <person name="Byers R."/>
            <person name="Chen W."/>
            <person name="Doron-Faigenboim A."/>
            <person name="Duke M.V."/>
            <person name="Gong L."/>
            <person name="Grimwood J."/>
            <person name="Grover C."/>
            <person name="Grupp K."/>
            <person name="Hu G."/>
            <person name="Lee T.H."/>
            <person name="Li J."/>
            <person name="Lin L."/>
            <person name="Liu T."/>
            <person name="Marler B.S."/>
            <person name="Page J.T."/>
            <person name="Roberts A.W."/>
            <person name="Romanel E."/>
            <person name="Sanders W.S."/>
            <person name="Szadkowski E."/>
            <person name="Tan X."/>
            <person name="Tang H."/>
            <person name="Xu C."/>
            <person name="Wang J."/>
            <person name="Wang Z."/>
            <person name="Zhang D."/>
            <person name="Zhang L."/>
            <person name="Ashrafi H."/>
            <person name="Bedon F."/>
            <person name="Bowers J.E."/>
            <person name="Brubaker C.L."/>
            <person name="Chee P.W."/>
            <person name="Das S."/>
            <person name="Gingle A.R."/>
            <person name="Haigler C.H."/>
            <person name="Harker D."/>
            <person name="Hoffmann L.V."/>
            <person name="Hovav R."/>
            <person name="Jones D.C."/>
            <person name="Lemke C."/>
            <person name="Mansoor S."/>
            <person name="ur Rahman M."/>
            <person name="Rainville L.N."/>
            <person name="Rambani A."/>
            <person name="Reddy U.K."/>
            <person name="Rong J.K."/>
            <person name="Saranga Y."/>
            <person name="Scheffler B.E."/>
            <person name="Scheffler J.A."/>
            <person name="Stelly D.M."/>
            <person name="Triplett B.A."/>
            <person name="Van Deynze A."/>
            <person name="Vaslin M.F."/>
            <person name="Waghmare V.N."/>
            <person name="Walford S.A."/>
            <person name="Wright R.J."/>
            <person name="Zaki E.A."/>
            <person name="Zhang T."/>
            <person name="Dennis E.S."/>
            <person name="Mayer K.F."/>
            <person name="Peterson D.G."/>
            <person name="Rokhsar D.S."/>
            <person name="Wang X."/>
            <person name="Schmutz J."/>
        </authorList>
    </citation>
    <scope>NUCLEOTIDE SEQUENCE [LARGE SCALE GENOMIC DNA]</scope>
</reference>
<feature type="domain" description="Aconitase/3-isopropylmalate dehydratase large subunit alpha/beta/alpha" evidence="10">
    <location>
        <begin position="65"/>
        <end position="546"/>
    </location>
</feature>
<keyword evidence="6" id="KW-0408">Iron</keyword>
<dbReference type="InterPro" id="IPR036008">
    <property type="entry name" value="Aconitase_4Fe-4S_dom"/>
</dbReference>
<evidence type="ECO:0000313" key="12">
    <source>
        <dbReference type="EMBL" id="KJB17578.1"/>
    </source>
</evidence>
<sequence>MAAENAFNTILKTLEKPDGGEFGKYYCLPALNDPRIDKLPYCIKILLESAIRNCDEFQVKSKDVEKIIDWENTSPKQVEIPFMPARVLLQDATGVPAVVDLACMRDAMNKLGGDSNKINLILVPVDLVIDHSVQVDVARYENAVQANMELEFQRNKERFAFLKWGSNAFDNMLVFPPGSGIVHQVNLECLGRVVFNRNGMLYPDSVVGTDSHTTMINGLGVAGWGVGGIEAEAAMLGQPMSMVLPGVVGFKLLGKLRDGVTATDLVLTATQMLRKHGVVGKFVEFYGEGMGELSLADRATIANMSPDYGATMGFFPVDHLTLQYLQLTGRSDETMFVDYNEPQIEKVYSSYLELKLEDVEPFPLQEMKADWHACLDNRVGFKGFAIPKESQNKVAKFSFHGTPAELRHGDVVIAAITSCTNTSNPSVMLGAAVVAKKACELGLEVKPWIKTSLAPGSGVVTRYLQKSGLQKYLNQLGFHIVGYGCTTCIGNSGDIDESVASAISENDMVAAAVLSGNRNFEGRVHPLTRANYLASPPLVVAYSLAGTVDIDFEKEPIGKGKDGKEIFFRDIWPSSEEVANVSYSASFTRVPGLKTSIVFHYYIVFQVVQSSVLPDMFKATYQAITKGNPMWNELSVPSSNLYAWDSTSTYIHKPPYFKDMTMSPPGPHGVKDAYCLLNFGDSITTDHVSPAGSIHKDSPAAKFLLEHGVDRRDFNSYGSRRGNDEVMARGTFANIRLVNKLLEGEVGPKTIHIPTREKLSVYDAAMRYNTAGQDTIILAGAEYGSGSSRDWAAKGPMMLGIKAVIAKSFEQIHRSNLVGMGIIPLCFKPGDDADTLGLTGHERYTINLPNSVSEIRPGQDVTVATDTSKSFSCTVRFDTEVIKHNLVISRFVQLFL</sequence>
<dbReference type="InterPro" id="IPR015931">
    <property type="entry name" value="Acnase/IPM_dHydase_lsu_aba_1/3"/>
</dbReference>
<dbReference type="eggNOG" id="KOG0452">
    <property type="taxonomic scope" value="Eukaryota"/>
</dbReference>